<reference evidence="3 4" key="1">
    <citation type="submission" date="2023-06" db="EMBL/GenBank/DDBJ databases">
        <title>Pelomonas sp. PFR6 16S ribosomal RNA gene Genome sequencing and assembly.</title>
        <authorList>
            <person name="Woo H."/>
        </authorList>
    </citation>
    <scope>NUCLEOTIDE SEQUENCE [LARGE SCALE GENOMIC DNA]</scope>
    <source>
        <strain evidence="3 4">PFR6</strain>
    </source>
</reference>
<protein>
    <submittedName>
        <fullName evidence="3">Zf-HC2 domain-containing protein</fullName>
    </submittedName>
</protein>
<evidence type="ECO:0000259" key="2">
    <source>
        <dbReference type="Pfam" id="PF13490"/>
    </source>
</evidence>
<dbReference type="InterPro" id="IPR041916">
    <property type="entry name" value="Anti_sigma_zinc_sf"/>
</dbReference>
<dbReference type="RefSeq" id="WP_290358184.1">
    <property type="nucleotide sequence ID" value="NZ_JAUHHC010000002.1"/>
</dbReference>
<keyword evidence="4" id="KW-1185">Reference proteome</keyword>
<proteinExistence type="predicted"/>
<sequence length="215" mass="23323">MSEHKVVPIERDPHHAVQALLPWYLRGRLEAEEQLELQRHLLACPQCRAECEAERRLLAELSPRAERSAEPGDVEAGLRRLRARLPARAEARAARPSLPRWLGWALGLQGTALAGLLAMLLFLPRPQPADYHGLSAAAPAIAADALVMFDPAATEAQIRQALRASGARLVGGPTGGNAWLLQLGGDAAARRHALERLRAERIVSLAEPLQAEGGR</sequence>
<feature type="domain" description="Putative zinc-finger" evidence="2">
    <location>
        <begin position="16"/>
        <end position="48"/>
    </location>
</feature>
<keyword evidence="1" id="KW-0472">Membrane</keyword>
<dbReference type="InterPro" id="IPR027383">
    <property type="entry name" value="Znf_put"/>
</dbReference>
<evidence type="ECO:0000313" key="3">
    <source>
        <dbReference type="EMBL" id="MDN3919859.1"/>
    </source>
</evidence>
<organism evidence="3 4">
    <name type="scientific">Roseateles violae</name>
    <dbReference type="NCBI Taxonomy" id="3058042"/>
    <lineage>
        <taxon>Bacteria</taxon>
        <taxon>Pseudomonadati</taxon>
        <taxon>Pseudomonadota</taxon>
        <taxon>Betaproteobacteria</taxon>
        <taxon>Burkholderiales</taxon>
        <taxon>Sphaerotilaceae</taxon>
        <taxon>Roseateles</taxon>
    </lineage>
</organism>
<dbReference type="EMBL" id="JAUHHC010000002">
    <property type="protein sequence ID" value="MDN3919859.1"/>
    <property type="molecule type" value="Genomic_DNA"/>
</dbReference>
<accession>A0ABT8DU67</accession>
<keyword evidence="1" id="KW-1133">Transmembrane helix</keyword>
<evidence type="ECO:0000256" key="1">
    <source>
        <dbReference type="SAM" id="Phobius"/>
    </source>
</evidence>
<gene>
    <name evidence="3" type="ORF">QWJ38_06145</name>
</gene>
<evidence type="ECO:0000313" key="4">
    <source>
        <dbReference type="Proteomes" id="UP001228044"/>
    </source>
</evidence>
<keyword evidence="1" id="KW-0812">Transmembrane</keyword>
<comment type="caution">
    <text evidence="3">The sequence shown here is derived from an EMBL/GenBank/DDBJ whole genome shotgun (WGS) entry which is preliminary data.</text>
</comment>
<name>A0ABT8DU67_9BURK</name>
<dbReference type="Proteomes" id="UP001228044">
    <property type="component" value="Unassembled WGS sequence"/>
</dbReference>
<dbReference type="Pfam" id="PF13490">
    <property type="entry name" value="zf-HC2"/>
    <property type="match status" value="1"/>
</dbReference>
<feature type="transmembrane region" description="Helical" evidence="1">
    <location>
        <begin position="101"/>
        <end position="123"/>
    </location>
</feature>
<dbReference type="Gene3D" id="1.10.10.1320">
    <property type="entry name" value="Anti-sigma factor, zinc-finger domain"/>
    <property type="match status" value="1"/>
</dbReference>